<evidence type="ECO:0000313" key="2">
    <source>
        <dbReference type="EMBL" id="MQY11833.1"/>
    </source>
</evidence>
<sequence length="405" mass="40810">MSTPERAPSYAAVLRVPYAARTFLSSLAGRLSYGTVFLSLMLALTASTGSYAVAGGVIALFGLTGSLLAPVRGGLIDRIGARRALVPMAGVYAVALTALAVATWRPGAAPVWLLVVLGGFAGLCAPPIGPAMRAVWSDIVPDPALRQRAFSLDTVCEEVLLVTGPLLAGLLAAVARPALGVAVSAVLVLAGTLAFTAAPPLRSAAVRPRSARRSGGGGALPVQPVVAAAGLGVVLGALTLLLVVYADGRGRIAAVAWLEAALAVGSALGGLLYGTRTWRRPARVRLPVLTTGLALVLAVAGLAPGLWVLGGVLAVAGLLVSPALTTAYLLADETAAEEHRTRVGTWVNTAFNLGSSLGSAGAGRLAGQVPVAVCFALAAVPLLLSAGFARRRRSVTSVELVPAGR</sequence>
<dbReference type="Proteomes" id="UP000466345">
    <property type="component" value="Unassembled WGS sequence"/>
</dbReference>
<dbReference type="EMBL" id="WEGJ01000004">
    <property type="protein sequence ID" value="MQY11833.1"/>
    <property type="molecule type" value="Genomic_DNA"/>
</dbReference>
<dbReference type="PANTHER" id="PTHR23542:SF1">
    <property type="entry name" value="MAJOR FACILITATOR SUPERFAMILY (MFS) PROFILE DOMAIN-CONTAINING PROTEIN"/>
    <property type="match status" value="1"/>
</dbReference>
<feature type="transmembrane region" description="Helical" evidence="1">
    <location>
        <begin position="369"/>
        <end position="389"/>
    </location>
</feature>
<keyword evidence="1" id="KW-1133">Transmembrane helix</keyword>
<feature type="transmembrane region" description="Helical" evidence="1">
    <location>
        <begin position="84"/>
        <end position="104"/>
    </location>
</feature>
<dbReference type="RefSeq" id="WP_153451096.1">
    <property type="nucleotide sequence ID" value="NZ_WEGJ01000004.1"/>
</dbReference>
<name>A0A7K0CEQ1_9ACTN</name>
<dbReference type="SUPFAM" id="SSF103473">
    <property type="entry name" value="MFS general substrate transporter"/>
    <property type="match status" value="1"/>
</dbReference>
<feature type="transmembrane region" description="Helical" evidence="1">
    <location>
        <begin position="286"/>
        <end position="307"/>
    </location>
</feature>
<proteinExistence type="predicted"/>
<dbReference type="GO" id="GO:0022857">
    <property type="term" value="F:transmembrane transporter activity"/>
    <property type="evidence" value="ECO:0007669"/>
    <property type="project" value="InterPro"/>
</dbReference>
<keyword evidence="1" id="KW-0472">Membrane</keyword>
<gene>
    <name evidence="2" type="ORF">SRB5_19520</name>
</gene>
<accession>A0A7K0CEQ1</accession>
<feature type="transmembrane region" description="Helical" evidence="1">
    <location>
        <begin position="222"/>
        <end position="246"/>
    </location>
</feature>
<feature type="transmembrane region" description="Helical" evidence="1">
    <location>
        <begin position="313"/>
        <end position="331"/>
    </location>
</feature>
<evidence type="ECO:0000256" key="1">
    <source>
        <dbReference type="SAM" id="Phobius"/>
    </source>
</evidence>
<dbReference type="AlphaFoldDB" id="A0A7K0CEQ1"/>
<evidence type="ECO:0008006" key="4">
    <source>
        <dbReference type="Google" id="ProtNLM"/>
    </source>
</evidence>
<feature type="transmembrane region" description="Helical" evidence="1">
    <location>
        <begin position="36"/>
        <end position="63"/>
    </location>
</feature>
<organism evidence="2 3">
    <name type="scientific">Streptomyces smaragdinus</name>
    <dbReference type="NCBI Taxonomy" id="2585196"/>
    <lineage>
        <taxon>Bacteria</taxon>
        <taxon>Bacillati</taxon>
        <taxon>Actinomycetota</taxon>
        <taxon>Actinomycetes</taxon>
        <taxon>Kitasatosporales</taxon>
        <taxon>Streptomycetaceae</taxon>
        <taxon>Streptomyces</taxon>
    </lineage>
</organism>
<feature type="transmembrane region" description="Helical" evidence="1">
    <location>
        <begin position="181"/>
        <end position="201"/>
    </location>
</feature>
<comment type="caution">
    <text evidence="2">The sequence shown here is derived from an EMBL/GenBank/DDBJ whole genome shotgun (WGS) entry which is preliminary data.</text>
</comment>
<keyword evidence="3" id="KW-1185">Reference proteome</keyword>
<feature type="transmembrane region" description="Helical" evidence="1">
    <location>
        <begin position="110"/>
        <end position="129"/>
    </location>
</feature>
<dbReference type="Gene3D" id="1.20.1250.20">
    <property type="entry name" value="MFS general substrate transporter like domains"/>
    <property type="match status" value="2"/>
</dbReference>
<dbReference type="InterPro" id="IPR011701">
    <property type="entry name" value="MFS"/>
</dbReference>
<dbReference type="PANTHER" id="PTHR23542">
    <property type="match status" value="1"/>
</dbReference>
<dbReference type="InterPro" id="IPR036259">
    <property type="entry name" value="MFS_trans_sf"/>
</dbReference>
<dbReference type="OrthoDB" id="4116926at2"/>
<protein>
    <recommendedName>
        <fullName evidence="4">MFS transporter</fullName>
    </recommendedName>
</protein>
<feature type="transmembrane region" description="Helical" evidence="1">
    <location>
        <begin position="252"/>
        <end position="274"/>
    </location>
</feature>
<reference evidence="2 3" key="1">
    <citation type="submission" date="2019-10" db="EMBL/GenBank/DDBJ databases">
        <title>Streptomyces smaragdinus sp. nov. and Streptomyces fabii sp. nov., isolated from the gut of fungus growing-termite Macrotermes natalensis.</title>
        <authorList>
            <person name="Schwitalla J."/>
            <person name="Benndorf R."/>
            <person name="Martin K."/>
            <person name="De Beer W."/>
            <person name="Kaster A.-K."/>
            <person name="Vollmers J."/>
            <person name="Poulsen M."/>
            <person name="Beemelmanns C."/>
        </authorList>
    </citation>
    <scope>NUCLEOTIDE SEQUENCE [LARGE SCALE GENOMIC DNA]</scope>
    <source>
        <strain evidence="2 3">RB5</strain>
    </source>
</reference>
<keyword evidence="1" id="KW-0812">Transmembrane</keyword>
<dbReference type="Pfam" id="PF07690">
    <property type="entry name" value="MFS_1"/>
    <property type="match status" value="1"/>
</dbReference>
<evidence type="ECO:0000313" key="3">
    <source>
        <dbReference type="Proteomes" id="UP000466345"/>
    </source>
</evidence>